<sequence>SISFDSSFCHFTTKTSALKTSLRLIPICTLNLSTLLLVTFSLTSSHYLKRFKNFLHAHLTPRRWQAPKQTATTFCASGRYNTVVATSEYRLTRRVHFYETDKAGIVHFSCFYRYMEEAEHALWRTAGLSIAPPDASVGFPRVAADFQFLKPLRFEDEFEVHICIAEISEKRIRYTATVTKDGDRIATGSMTIACVTKRPGEPLRSTPIPTTIADHFSVARTNTNG</sequence>
<accession>A0A382I011</accession>
<dbReference type="PANTHER" id="PTHR31793">
    <property type="entry name" value="4-HYDROXYBENZOYL-COA THIOESTERASE FAMILY MEMBER"/>
    <property type="match status" value="1"/>
</dbReference>
<keyword evidence="3" id="KW-0472">Membrane</keyword>
<dbReference type="GO" id="GO:0047617">
    <property type="term" value="F:fatty acyl-CoA hydrolase activity"/>
    <property type="evidence" value="ECO:0007669"/>
    <property type="project" value="TreeGrafter"/>
</dbReference>
<feature type="transmembrane region" description="Helical" evidence="3">
    <location>
        <begin position="24"/>
        <end position="43"/>
    </location>
</feature>
<comment type="similarity">
    <text evidence="1">Belongs to the 4-hydroxybenzoyl-CoA thioesterase family.</text>
</comment>
<keyword evidence="3" id="KW-0812">Transmembrane</keyword>
<protein>
    <submittedName>
        <fullName evidence="4">Uncharacterized protein</fullName>
    </submittedName>
</protein>
<keyword evidence="2" id="KW-0378">Hydrolase</keyword>
<dbReference type="Pfam" id="PF13279">
    <property type="entry name" value="4HBT_2"/>
    <property type="match status" value="1"/>
</dbReference>
<dbReference type="AlphaFoldDB" id="A0A382I011"/>
<evidence type="ECO:0000256" key="3">
    <source>
        <dbReference type="SAM" id="Phobius"/>
    </source>
</evidence>
<organism evidence="4">
    <name type="scientific">marine metagenome</name>
    <dbReference type="NCBI Taxonomy" id="408172"/>
    <lineage>
        <taxon>unclassified sequences</taxon>
        <taxon>metagenomes</taxon>
        <taxon>ecological metagenomes</taxon>
    </lineage>
</organism>
<dbReference type="InterPro" id="IPR008272">
    <property type="entry name" value="HB-CoA_thioesterase_AS"/>
</dbReference>
<dbReference type="InterPro" id="IPR029069">
    <property type="entry name" value="HotDog_dom_sf"/>
</dbReference>
<proteinExistence type="inferred from homology"/>
<dbReference type="PANTHER" id="PTHR31793:SF27">
    <property type="entry name" value="NOVEL THIOESTERASE SUPERFAMILY DOMAIN AND SAPOSIN A-TYPE DOMAIN CONTAINING PROTEIN (0610012H03RIK)"/>
    <property type="match status" value="1"/>
</dbReference>
<dbReference type="InterPro" id="IPR050563">
    <property type="entry name" value="4-hydroxybenzoyl-CoA_TE"/>
</dbReference>
<reference evidence="4" key="1">
    <citation type="submission" date="2018-05" db="EMBL/GenBank/DDBJ databases">
        <authorList>
            <person name="Lanie J.A."/>
            <person name="Ng W.-L."/>
            <person name="Kazmierczak K.M."/>
            <person name="Andrzejewski T.M."/>
            <person name="Davidsen T.M."/>
            <person name="Wayne K.J."/>
            <person name="Tettelin H."/>
            <person name="Glass J.I."/>
            <person name="Rusch D."/>
            <person name="Podicherti R."/>
            <person name="Tsui H.-C.T."/>
            <person name="Winkler M.E."/>
        </authorList>
    </citation>
    <scope>NUCLEOTIDE SEQUENCE</scope>
</reference>
<evidence type="ECO:0000256" key="2">
    <source>
        <dbReference type="ARBA" id="ARBA00022801"/>
    </source>
</evidence>
<dbReference type="SUPFAM" id="SSF54637">
    <property type="entry name" value="Thioesterase/thiol ester dehydrase-isomerase"/>
    <property type="match status" value="1"/>
</dbReference>
<evidence type="ECO:0000256" key="1">
    <source>
        <dbReference type="ARBA" id="ARBA00005953"/>
    </source>
</evidence>
<feature type="non-terminal residue" evidence="4">
    <location>
        <position position="1"/>
    </location>
</feature>
<dbReference type="CDD" id="cd00586">
    <property type="entry name" value="4HBT"/>
    <property type="match status" value="1"/>
</dbReference>
<dbReference type="PROSITE" id="PS01328">
    <property type="entry name" value="4HBCOA_THIOESTERASE"/>
    <property type="match status" value="1"/>
</dbReference>
<dbReference type="Gene3D" id="3.10.129.10">
    <property type="entry name" value="Hotdog Thioesterase"/>
    <property type="match status" value="1"/>
</dbReference>
<evidence type="ECO:0000313" key="4">
    <source>
        <dbReference type="EMBL" id="SVB93004.1"/>
    </source>
</evidence>
<keyword evidence="3" id="KW-1133">Transmembrane helix</keyword>
<name>A0A382I011_9ZZZZ</name>
<dbReference type="EMBL" id="UINC01064386">
    <property type="protein sequence ID" value="SVB93004.1"/>
    <property type="molecule type" value="Genomic_DNA"/>
</dbReference>
<gene>
    <name evidence="4" type="ORF">METZ01_LOCUS245858</name>
</gene>